<evidence type="ECO:0000313" key="9">
    <source>
        <dbReference type="EMBL" id="RAK01408.1"/>
    </source>
</evidence>
<evidence type="ECO:0000256" key="6">
    <source>
        <dbReference type="ARBA" id="ARBA00023136"/>
    </source>
</evidence>
<dbReference type="PROSITE" id="PS50928">
    <property type="entry name" value="ABC_TM1"/>
    <property type="match status" value="1"/>
</dbReference>
<protein>
    <submittedName>
        <fullName evidence="9">Sulfonate transport system permease protein</fullName>
    </submittedName>
</protein>
<comment type="similarity">
    <text evidence="7">Belongs to the binding-protein-dependent transport system permease family.</text>
</comment>
<dbReference type="CDD" id="cd06261">
    <property type="entry name" value="TM_PBP2"/>
    <property type="match status" value="1"/>
</dbReference>
<feature type="transmembrane region" description="Helical" evidence="7">
    <location>
        <begin position="120"/>
        <end position="141"/>
    </location>
</feature>
<dbReference type="FunFam" id="1.10.3720.10:FF:000003">
    <property type="entry name" value="Aliphatic sulfonate ABC transporter permease"/>
    <property type="match status" value="1"/>
</dbReference>
<evidence type="ECO:0000256" key="5">
    <source>
        <dbReference type="ARBA" id="ARBA00022989"/>
    </source>
</evidence>
<feature type="transmembrane region" description="Helical" evidence="7">
    <location>
        <begin position="85"/>
        <end position="108"/>
    </location>
</feature>
<dbReference type="Gene3D" id="1.10.3720.10">
    <property type="entry name" value="MetI-like"/>
    <property type="match status" value="1"/>
</dbReference>
<evidence type="ECO:0000256" key="2">
    <source>
        <dbReference type="ARBA" id="ARBA00022448"/>
    </source>
</evidence>
<keyword evidence="5 7" id="KW-1133">Transmembrane helix</keyword>
<feature type="transmembrane region" description="Helical" evidence="7">
    <location>
        <begin position="210"/>
        <end position="232"/>
    </location>
</feature>
<dbReference type="GO" id="GO:0005886">
    <property type="term" value="C:plasma membrane"/>
    <property type="evidence" value="ECO:0007669"/>
    <property type="project" value="UniProtKB-SubCell"/>
</dbReference>
<evidence type="ECO:0000256" key="3">
    <source>
        <dbReference type="ARBA" id="ARBA00022475"/>
    </source>
</evidence>
<evidence type="ECO:0000256" key="7">
    <source>
        <dbReference type="RuleBase" id="RU363032"/>
    </source>
</evidence>
<feature type="domain" description="ABC transmembrane type-1" evidence="8">
    <location>
        <begin position="77"/>
        <end position="265"/>
    </location>
</feature>
<keyword evidence="6 7" id="KW-0472">Membrane</keyword>
<dbReference type="PANTHER" id="PTHR30151:SF39">
    <property type="entry name" value="ABC TRANSPORTER PERMEASE PROTEIN"/>
    <property type="match status" value="1"/>
</dbReference>
<dbReference type="Pfam" id="PF00528">
    <property type="entry name" value="BPD_transp_1"/>
    <property type="match status" value="1"/>
</dbReference>
<organism evidence="9 10">
    <name type="scientific">Aliidiomarina maris</name>
    <dbReference type="NCBI Taxonomy" id="531312"/>
    <lineage>
        <taxon>Bacteria</taxon>
        <taxon>Pseudomonadati</taxon>
        <taxon>Pseudomonadota</taxon>
        <taxon>Gammaproteobacteria</taxon>
        <taxon>Alteromonadales</taxon>
        <taxon>Idiomarinaceae</taxon>
        <taxon>Aliidiomarina</taxon>
    </lineage>
</organism>
<evidence type="ECO:0000313" key="10">
    <source>
        <dbReference type="Proteomes" id="UP000249203"/>
    </source>
</evidence>
<dbReference type="InterPro" id="IPR000515">
    <property type="entry name" value="MetI-like"/>
</dbReference>
<feature type="transmembrane region" description="Helical" evidence="7">
    <location>
        <begin position="31"/>
        <end position="49"/>
    </location>
</feature>
<sequence length="283" mass="30926">MKQELVTAELTKPRLTSARVMRIFLAPIRHWKAWVLPTIIVVVWAQLAARGVLPSYILPSPAAVVEELHYLWQTGELSQHIHVTLLRVATGFVAGALAATLCGALAGYSKLFRDFVDPTLQAIKAIPSLGWVPLFILWFGIFETSKIALIAVGVFFPVYLNLMNAVRDADRKLFEVAKVYRLSTWHTITRVLLPGTLPAYLTGLRSGLALGWMFVIAAELMGASQGLGFLMLDGQMTGNPAAIIGALLLFALLGKASDLLLTVLSARALSWQDGWQSSEQSSN</sequence>
<evidence type="ECO:0000256" key="1">
    <source>
        <dbReference type="ARBA" id="ARBA00004651"/>
    </source>
</evidence>
<dbReference type="RefSeq" id="WP_198679869.1">
    <property type="nucleotide sequence ID" value="NZ_PIPK01000001.1"/>
</dbReference>
<name>A0A327X580_9GAMM</name>
<comment type="subcellular location">
    <subcellularLocation>
        <location evidence="1 7">Cell membrane</location>
        <topology evidence="1 7">Multi-pass membrane protein</topology>
    </subcellularLocation>
</comment>
<keyword evidence="3" id="KW-1003">Cell membrane</keyword>
<gene>
    <name evidence="9" type="ORF">B0I24_10131</name>
</gene>
<dbReference type="InterPro" id="IPR035906">
    <property type="entry name" value="MetI-like_sf"/>
</dbReference>
<dbReference type="GO" id="GO:0042918">
    <property type="term" value="P:alkanesulfonate transmembrane transport"/>
    <property type="evidence" value="ECO:0007669"/>
    <property type="project" value="UniProtKB-ARBA"/>
</dbReference>
<feature type="transmembrane region" description="Helical" evidence="7">
    <location>
        <begin position="244"/>
        <end position="266"/>
    </location>
</feature>
<reference evidence="9 10" key="1">
    <citation type="submission" date="2018-06" db="EMBL/GenBank/DDBJ databases">
        <title>Genomic Encyclopedia of Type Strains, Phase III (KMG-III): the genomes of soil and plant-associated and newly described type strains.</title>
        <authorList>
            <person name="Whitman W."/>
        </authorList>
    </citation>
    <scope>NUCLEOTIDE SEQUENCE [LARGE SCALE GENOMIC DNA]</scope>
    <source>
        <strain evidence="9 10">CGMCC 1.15366</strain>
    </source>
</reference>
<dbReference type="SUPFAM" id="SSF161098">
    <property type="entry name" value="MetI-like"/>
    <property type="match status" value="1"/>
</dbReference>
<keyword evidence="2 7" id="KW-0813">Transport</keyword>
<keyword evidence="4 7" id="KW-0812">Transmembrane</keyword>
<evidence type="ECO:0000259" key="8">
    <source>
        <dbReference type="PROSITE" id="PS50928"/>
    </source>
</evidence>
<accession>A0A327X580</accession>
<dbReference type="AlphaFoldDB" id="A0A327X580"/>
<proteinExistence type="inferred from homology"/>
<evidence type="ECO:0000256" key="4">
    <source>
        <dbReference type="ARBA" id="ARBA00022692"/>
    </source>
</evidence>
<dbReference type="Proteomes" id="UP000249203">
    <property type="component" value="Unassembled WGS sequence"/>
</dbReference>
<dbReference type="EMBL" id="QLMD01000001">
    <property type="protein sequence ID" value="RAK01408.1"/>
    <property type="molecule type" value="Genomic_DNA"/>
</dbReference>
<dbReference type="PANTHER" id="PTHR30151">
    <property type="entry name" value="ALKANE SULFONATE ABC TRANSPORTER-RELATED, MEMBRANE SUBUNIT"/>
    <property type="match status" value="1"/>
</dbReference>
<comment type="caution">
    <text evidence="9">The sequence shown here is derived from an EMBL/GenBank/DDBJ whole genome shotgun (WGS) entry which is preliminary data.</text>
</comment>
<feature type="transmembrane region" description="Helical" evidence="7">
    <location>
        <begin position="147"/>
        <end position="166"/>
    </location>
</feature>
<dbReference type="GO" id="GO:0010438">
    <property type="term" value="P:cellular response to sulfur starvation"/>
    <property type="evidence" value="ECO:0007669"/>
    <property type="project" value="TreeGrafter"/>
</dbReference>